<evidence type="ECO:0000259" key="14">
    <source>
        <dbReference type="Pfam" id="PF00007"/>
    </source>
</evidence>
<dbReference type="PROSITE" id="PS00261">
    <property type="entry name" value="GLYCO_HORMONE_BETA_1"/>
    <property type="match status" value="1"/>
</dbReference>
<dbReference type="InterPro" id="IPR001545">
    <property type="entry name" value="Gonadotropin_bsu"/>
</dbReference>
<reference evidence="15" key="1">
    <citation type="submission" date="2010-01" db="EMBL/GenBank/DDBJ databases">
        <title>Differential expression of three types of gonadotropin-releasing hormone genes during spawning season in grass puffer, Takifugu niphobles.</title>
        <authorList>
            <person name="Shahjahan M."/>
            <person name="Hamabata T."/>
            <person name="Motohashi E."/>
            <person name="Doi H."/>
            <person name="Ando H."/>
        </authorList>
    </citation>
    <scope>NUCLEOTIDE SEQUENCE</scope>
    <source>
        <tissue evidence="15">Pituitary</tissue>
    </source>
</reference>
<evidence type="ECO:0000256" key="13">
    <source>
        <dbReference type="SAM" id="SignalP"/>
    </source>
</evidence>
<comment type="subunit">
    <text evidence="4">Heterodimer of an alpha and a beta chain.</text>
</comment>
<evidence type="ECO:0000256" key="12">
    <source>
        <dbReference type="RuleBase" id="RU004069"/>
    </source>
</evidence>
<dbReference type="GO" id="GO:0005737">
    <property type="term" value="C:cytoplasm"/>
    <property type="evidence" value="ECO:0007669"/>
    <property type="project" value="TreeGrafter"/>
</dbReference>
<comment type="subcellular location">
    <subcellularLocation>
        <location evidence="2 12">Secreted</location>
    </subcellularLocation>
</comment>
<evidence type="ECO:0000256" key="3">
    <source>
        <dbReference type="ARBA" id="ARBA00006552"/>
    </source>
</evidence>
<feature type="chain" id="PRO_5003144686" description="Gonadotropin subunit beta-2" evidence="13">
    <location>
        <begin position="31"/>
        <end position="150"/>
    </location>
</feature>
<dbReference type="InterPro" id="IPR006208">
    <property type="entry name" value="Glyco_hormone_CN"/>
</dbReference>
<dbReference type="GO" id="GO:0007186">
    <property type="term" value="P:G protein-coupled receptor signaling pathway"/>
    <property type="evidence" value="ECO:0007669"/>
    <property type="project" value="TreeGrafter"/>
</dbReference>
<dbReference type="GO" id="GO:0010817">
    <property type="term" value="P:regulation of hormone levels"/>
    <property type="evidence" value="ECO:0007669"/>
    <property type="project" value="UniProtKB-ARBA"/>
</dbReference>
<evidence type="ECO:0000256" key="5">
    <source>
        <dbReference type="ARBA" id="ARBA00022525"/>
    </source>
</evidence>
<protein>
    <recommendedName>
        <fullName evidence="9">Gonadotropin subunit beta-2</fullName>
    </recommendedName>
    <alternativeName>
        <fullName evidence="10">GTH-II-beta</fullName>
    </alternativeName>
    <alternativeName>
        <fullName evidence="11">Gonadotropin beta-II chain</fullName>
    </alternativeName>
</protein>
<dbReference type="CDD" id="cd00069">
    <property type="entry name" value="GHB_like"/>
    <property type="match status" value="1"/>
</dbReference>
<evidence type="ECO:0000256" key="2">
    <source>
        <dbReference type="ARBA" id="ARBA00004613"/>
    </source>
</evidence>
<sequence length="150" mass="16892">MPAVQMSRVMLYFTLCFFLAASSFISTLNATEDFHLPLCQPINHMVSLEKEGCPTCHLVQTSICSGHCITKDPVIKIPFNKIHQNVCTYKSVYYKTYELPGCPPGVDPMVTYPVALSCHCSRCSMNTSDCTFQSLQPDFCVNDVPFYYYA</sequence>
<dbReference type="Gene3D" id="2.10.90.10">
    <property type="entry name" value="Cystine-knot cytokines"/>
    <property type="match status" value="1"/>
</dbReference>
<dbReference type="EMBL" id="AB543563">
    <property type="protein sequence ID" value="BAJ12080.1"/>
    <property type="molecule type" value="mRNA"/>
</dbReference>
<dbReference type="AlphaFoldDB" id="E1CGC5"/>
<evidence type="ECO:0000256" key="9">
    <source>
        <dbReference type="ARBA" id="ARBA00069434"/>
    </source>
</evidence>
<dbReference type="PANTHER" id="PTHR11515">
    <property type="entry name" value="GLYCOPROTEIN HORMONE BETA CHAIN"/>
    <property type="match status" value="1"/>
</dbReference>
<dbReference type="PROSITE" id="PS00689">
    <property type="entry name" value="GLYCO_HORMONE_BETA_2"/>
    <property type="match status" value="1"/>
</dbReference>
<evidence type="ECO:0000256" key="10">
    <source>
        <dbReference type="ARBA" id="ARBA00077521"/>
    </source>
</evidence>
<gene>
    <name evidence="15" type="primary">LH beta</name>
</gene>
<proteinExistence type="evidence at transcript level"/>
<dbReference type="Pfam" id="PF00007">
    <property type="entry name" value="Cys_knot"/>
    <property type="match status" value="1"/>
</dbReference>
<evidence type="ECO:0000256" key="6">
    <source>
        <dbReference type="ARBA" id="ARBA00022702"/>
    </source>
</evidence>
<evidence type="ECO:0000256" key="1">
    <source>
        <dbReference type="ARBA" id="ARBA00003920"/>
    </source>
</evidence>
<dbReference type="GO" id="GO:0005179">
    <property type="term" value="F:hormone activity"/>
    <property type="evidence" value="ECO:0007669"/>
    <property type="project" value="UniProtKB-KW"/>
</dbReference>
<dbReference type="GO" id="GO:0005615">
    <property type="term" value="C:extracellular space"/>
    <property type="evidence" value="ECO:0007669"/>
    <property type="project" value="TreeGrafter"/>
</dbReference>
<organism evidence="15">
    <name type="scientific">Takifugu niphobles</name>
    <name type="common">Grass puffer</name>
    <name type="synonym">Spheroides niphobles</name>
    <dbReference type="NCBI Taxonomy" id="433688"/>
    <lineage>
        <taxon>Eukaryota</taxon>
        <taxon>Metazoa</taxon>
        <taxon>Chordata</taxon>
        <taxon>Craniata</taxon>
        <taxon>Vertebrata</taxon>
        <taxon>Euteleostomi</taxon>
        <taxon>Actinopterygii</taxon>
        <taxon>Neopterygii</taxon>
        <taxon>Teleostei</taxon>
        <taxon>Neoteleostei</taxon>
        <taxon>Acanthomorphata</taxon>
        <taxon>Eupercaria</taxon>
        <taxon>Tetraodontiformes</taxon>
        <taxon>Tetradontoidea</taxon>
        <taxon>Tetraodontidae</taxon>
        <taxon>Takifugu</taxon>
    </lineage>
</organism>
<evidence type="ECO:0000313" key="15">
    <source>
        <dbReference type="EMBL" id="BAJ12080.1"/>
    </source>
</evidence>
<keyword evidence="6 12" id="KW-0372">Hormone</keyword>
<dbReference type="InterPro" id="IPR018245">
    <property type="entry name" value="Gonadotropin_bsu_CS"/>
</dbReference>
<name>E1CGC5_TAKNI</name>
<keyword evidence="5" id="KW-0964">Secreted</keyword>
<evidence type="ECO:0000256" key="8">
    <source>
        <dbReference type="ARBA" id="ARBA00023180"/>
    </source>
</evidence>
<dbReference type="InterPro" id="IPR029034">
    <property type="entry name" value="Cystine-knot_cytokine"/>
</dbReference>
<dbReference type="SUPFAM" id="SSF57501">
    <property type="entry name" value="Cystine-knot cytokines"/>
    <property type="match status" value="1"/>
</dbReference>
<evidence type="ECO:0000256" key="4">
    <source>
        <dbReference type="ARBA" id="ARBA00011870"/>
    </source>
</evidence>
<feature type="domain" description="Glycoprotein hormone subunit beta" evidence="14">
    <location>
        <begin position="37"/>
        <end position="140"/>
    </location>
</feature>
<dbReference type="FunFam" id="2.10.90.10:FF:000007">
    <property type="entry name" value="Luteinizing hormone beta subunit"/>
    <property type="match status" value="1"/>
</dbReference>
<accession>E1CGC5</accession>
<feature type="signal peptide" evidence="13">
    <location>
        <begin position="1"/>
        <end position="30"/>
    </location>
</feature>
<evidence type="ECO:0000256" key="11">
    <source>
        <dbReference type="ARBA" id="ARBA00081883"/>
    </source>
</evidence>
<comment type="similarity">
    <text evidence="3 12">Belongs to the glycoprotein hormones subunit beta family.</text>
</comment>
<keyword evidence="7" id="KW-1015">Disulfide bond</keyword>
<dbReference type="GO" id="GO:0030728">
    <property type="term" value="P:ovulation"/>
    <property type="evidence" value="ECO:0007669"/>
    <property type="project" value="TreeGrafter"/>
</dbReference>
<evidence type="ECO:0000256" key="7">
    <source>
        <dbReference type="ARBA" id="ARBA00023157"/>
    </source>
</evidence>
<keyword evidence="13" id="KW-0732">Signal</keyword>
<keyword evidence="8" id="KW-0325">Glycoprotein</keyword>
<comment type="function">
    <text evidence="1">Involved in gametogenesis and steroidogenesis.</text>
</comment>
<dbReference type="PANTHER" id="PTHR11515:SF11">
    <property type="entry name" value="LUTROPIN SUBUNIT BETA"/>
    <property type="match status" value="1"/>
</dbReference>
<dbReference type="SMART" id="SM00068">
    <property type="entry name" value="GHB"/>
    <property type="match status" value="1"/>
</dbReference>